<dbReference type="CDD" id="cd18808">
    <property type="entry name" value="SF1_C_Upf1"/>
    <property type="match status" value="1"/>
</dbReference>
<dbReference type="SUPFAM" id="SSF52540">
    <property type="entry name" value="P-loop containing nucleoside triphosphate hydrolases"/>
    <property type="match status" value="1"/>
</dbReference>
<evidence type="ECO:0000256" key="3">
    <source>
        <dbReference type="ARBA" id="ARBA00007913"/>
    </source>
</evidence>
<dbReference type="EC" id="3.1.-.-" evidence="22"/>
<name>T1IXE8_STRMM</name>
<reference evidence="28" key="2">
    <citation type="submission" date="2015-02" db="UniProtKB">
        <authorList>
            <consortium name="EnsemblMetazoa"/>
        </authorList>
    </citation>
    <scope>IDENTIFICATION</scope>
</reference>
<feature type="domain" description="DNA2/NAM7 helicase helicase" evidence="25">
    <location>
        <begin position="973"/>
        <end position="1039"/>
    </location>
</feature>
<comment type="function">
    <text evidence="22">Key enzyme involved in DNA replication and DNA repair. Involved in Okazaki fragments processing by cleaving long flaps that escape FEN1: flaps that are longer than 27 nucleotides are coated by replication protein A complex (RPA), leading to recruit DNA2 which cleaves the flap until it is too short to bind RPA and becomes a substrate for FEN1. Also involved in 5'-end resection of DNA during double-strand break (DSB) repair by mediating the cleavage of 5'-ssDNA.</text>
</comment>
<dbReference type="Pfam" id="PF13087">
    <property type="entry name" value="AAA_12"/>
    <property type="match status" value="1"/>
</dbReference>
<keyword evidence="13 22" id="KW-0067">ATP-binding</keyword>
<evidence type="ECO:0000256" key="23">
    <source>
        <dbReference type="SAM" id="MobiDB-lite"/>
    </source>
</evidence>
<dbReference type="CDD" id="cd18041">
    <property type="entry name" value="DEXXQc_DNA2"/>
    <property type="match status" value="1"/>
</dbReference>
<dbReference type="STRING" id="126957.T1IXE8"/>
<dbReference type="CDD" id="cd22318">
    <property type="entry name" value="DNA2_N-like"/>
    <property type="match status" value="1"/>
</dbReference>
<evidence type="ECO:0000256" key="7">
    <source>
        <dbReference type="ARBA" id="ARBA00022723"/>
    </source>
</evidence>
<feature type="domain" description="DNA2 rift barrel" evidence="27">
    <location>
        <begin position="714"/>
        <end position="814"/>
    </location>
</feature>
<dbReference type="Pfam" id="PF21123">
    <property type="entry name" value="Dna2_Rift"/>
    <property type="match status" value="1"/>
</dbReference>
<comment type="catalytic activity">
    <reaction evidence="21 22">
        <text>ATP + H2O = ADP + phosphate + H(+)</text>
        <dbReference type="Rhea" id="RHEA:13065"/>
        <dbReference type="ChEBI" id="CHEBI:15377"/>
        <dbReference type="ChEBI" id="CHEBI:15378"/>
        <dbReference type="ChEBI" id="CHEBI:30616"/>
        <dbReference type="ChEBI" id="CHEBI:43474"/>
        <dbReference type="ChEBI" id="CHEBI:456216"/>
        <dbReference type="EC" id="3.6.4.12"/>
    </reaction>
</comment>
<keyword evidence="15 22" id="KW-0411">Iron-sulfur</keyword>
<keyword evidence="29" id="KW-1185">Reference proteome</keyword>
<evidence type="ECO:0000256" key="12">
    <source>
        <dbReference type="ARBA" id="ARBA00022806"/>
    </source>
</evidence>
<keyword evidence="16 22" id="KW-0238">DNA-binding</keyword>
<dbReference type="Pfam" id="PF13086">
    <property type="entry name" value="AAA_11"/>
    <property type="match status" value="2"/>
</dbReference>
<keyword evidence="19 22" id="KW-0539">Nucleus</keyword>
<dbReference type="InterPro" id="IPR045055">
    <property type="entry name" value="DNA2/NAM7-like"/>
</dbReference>
<dbReference type="Proteomes" id="UP000014500">
    <property type="component" value="Unassembled WGS sequence"/>
</dbReference>
<dbReference type="InterPro" id="IPR041679">
    <property type="entry name" value="DNA2/NAM7-like_C"/>
</dbReference>
<dbReference type="Gene3D" id="3.40.50.300">
    <property type="entry name" value="P-loop containing nucleotide triphosphate hydrolases"/>
    <property type="match status" value="2"/>
</dbReference>
<dbReference type="GO" id="GO:0006281">
    <property type="term" value="P:DNA repair"/>
    <property type="evidence" value="ECO:0007669"/>
    <property type="project" value="UniProtKB-KW"/>
</dbReference>
<evidence type="ECO:0000256" key="16">
    <source>
        <dbReference type="ARBA" id="ARBA00023125"/>
    </source>
</evidence>
<evidence type="ECO:0000256" key="15">
    <source>
        <dbReference type="ARBA" id="ARBA00023014"/>
    </source>
</evidence>
<dbReference type="GO" id="GO:0017108">
    <property type="term" value="F:5'-flap endonuclease activity"/>
    <property type="evidence" value="ECO:0007669"/>
    <property type="project" value="UniProtKB-UniRule"/>
</dbReference>
<keyword evidence="7 22" id="KW-0479">Metal-binding</keyword>
<evidence type="ECO:0000256" key="5">
    <source>
        <dbReference type="ARBA" id="ARBA00022705"/>
    </source>
</evidence>
<keyword evidence="17" id="KW-0496">Mitochondrion</keyword>
<evidence type="ECO:0000259" key="24">
    <source>
        <dbReference type="Pfam" id="PF08696"/>
    </source>
</evidence>
<evidence type="ECO:0000256" key="10">
    <source>
        <dbReference type="ARBA" id="ARBA00022763"/>
    </source>
</evidence>
<evidence type="ECO:0000256" key="17">
    <source>
        <dbReference type="ARBA" id="ARBA00023128"/>
    </source>
</evidence>
<evidence type="ECO:0000256" key="13">
    <source>
        <dbReference type="ARBA" id="ARBA00022840"/>
    </source>
</evidence>
<keyword evidence="12 22" id="KW-0347">Helicase</keyword>
<keyword evidence="11 22" id="KW-0378">Hydrolase</keyword>
<keyword evidence="8 22" id="KW-0547">Nucleotide-binding</keyword>
<evidence type="ECO:0000256" key="9">
    <source>
        <dbReference type="ARBA" id="ARBA00022759"/>
    </source>
</evidence>
<dbReference type="InterPro" id="IPR041677">
    <property type="entry name" value="DNA2/NAM7_AAA_11"/>
</dbReference>
<dbReference type="GO" id="GO:0051539">
    <property type="term" value="F:4 iron, 4 sulfur cluster binding"/>
    <property type="evidence" value="ECO:0007669"/>
    <property type="project" value="UniProtKB-UniRule"/>
</dbReference>
<dbReference type="GO" id="GO:0005694">
    <property type="term" value="C:chromosome"/>
    <property type="evidence" value="ECO:0007669"/>
    <property type="project" value="UniProtKB-SubCell"/>
</dbReference>
<dbReference type="GO" id="GO:0005739">
    <property type="term" value="C:mitochondrion"/>
    <property type="evidence" value="ECO:0007669"/>
    <property type="project" value="UniProtKB-SubCell"/>
</dbReference>
<comment type="similarity">
    <text evidence="3 22">Belongs to the DNA2/NAM7 helicase family.</text>
</comment>
<dbReference type="Gene3D" id="3.90.320.10">
    <property type="match status" value="1"/>
</dbReference>
<evidence type="ECO:0000259" key="25">
    <source>
        <dbReference type="Pfam" id="PF13086"/>
    </source>
</evidence>
<evidence type="ECO:0000256" key="11">
    <source>
        <dbReference type="ARBA" id="ARBA00022801"/>
    </source>
</evidence>
<dbReference type="EnsemblMetazoa" id="SMAR005880-RA">
    <property type="protein sequence ID" value="SMAR005880-PA"/>
    <property type="gene ID" value="SMAR005880"/>
</dbReference>
<feature type="region of interest" description="Disordered" evidence="23">
    <location>
        <begin position="52"/>
        <end position="74"/>
    </location>
</feature>
<dbReference type="PANTHER" id="PTHR10887:SF433">
    <property type="entry name" value="DNA REPLICATION ATP-DEPENDENT HELICASE_NUCLEASE DNA2"/>
    <property type="match status" value="1"/>
</dbReference>
<feature type="compositionally biased region" description="Low complexity" evidence="23">
    <location>
        <begin position="55"/>
        <end position="68"/>
    </location>
</feature>
<evidence type="ECO:0000256" key="21">
    <source>
        <dbReference type="ARBA" id="ARBA00047995"/>
    </source>
</evidence>
<comment type="subcellular location">
    <subcellularLocation>
        <location evidence="2">Mitochondrion</location>
    </subcellularLocation>
    <subcellularLocation>
        <location evidence="22">Nucleus</location>
    </subcellularLocation>
    <subcellularLocation>
        <location evidence="22">Chromosome</location>
    </subcellularLocation>
</comment>
<evidence type="ECO:0000256" key="8">
    <source>
        <dbReference type="ARBA" id="ARBA00022741"/>
    </source>
</evidence>
<dbReference type="EMBL" id="JH431646">
    <property type="status" value="NOT_ANNOTATED_CDS"/>
    <property type="molecule type" value="Genomic_DNA"/>
</dbReference>
<keyword evidence="14 22" id="KW-0408">Iron</keyword>
<evidence type="ECO:0000256" key="19">
    <source>
        <dbReference type="ARBA" id="ARBA00023242"/>
    </source>
</evidence>
<comment type="cofactor">
    <cofactor evidence="1">
        <name>[4Fe-4S] cluster</name>
        <dbReference type="ChEBI" id="CHEBI:49883"/>
    </cofactor>
</comment>
<evidence type="ECO:0000256" key="4">
    <source>
        <dbReference type="ARBA" id="ARBA00022485"/>
    </source>
</evidence>
<dbReference type="InterPro" id="IPR026851">
    <property type="entry name" value="Dna2/JHS1_DEXXQ-box"/>
</dbReference>
<keyword evidence="22" id="KW-0158">Chromosome</keyword>
<dbReference type="InterPro" id="IPR047187">
    <property type="entry name" value="SF1_C_Upf1"/>
</dbReference>
<keyword evidence="10 22" id="KW-0227">DNA damage</keyword>
<dbReference type="GO" id="GO:0046872">
    <property type="term" value="F:metal ion binding"/>
    <property type="evidence" value="ECO:0007669"/>
    <property type="project" value="UniProtKB-UniRule"/>
</dbReference>
<evidence type="ECO:0000256" key="14">
    <source>
        <dbReference type="ARBA" id="ARBA00023004"/>
    </source>
</evidence>
<dbReference type="Pfam" id="PF08696">
    <property type="entry name" value="Dna2"/>
    <property type="match status" value="1"/>
</dbReference>
<evidence type="ECO:0000313" key="29">
    <source>
        <dbReference type="Proteomes" id="UP000014500"/>
    </source>
</evidence>
<dbReference type="InterPro" id="IPR011604">
    <property type="entry name" value="PDDEXK-like_dom_sf"/>
</dbReference>
<organism evidence="28 29">
    <name type="scientific">Strigamia maritima</name>
    <name type="common">European centipede</name>
    <name type="synonym">Geophilus maritimus</name>
    <dbReference type="NCBI Taxonomy" id="126957"/>
    <lineage>
        <taxon>Eukaryota</taxon>
        <taxon>Metazoa</taxon>
        <taxon>Ecdysozoa</taxon>
        <taxon>Arthropoda</taxon>
        <taxon>Myriapoda</taxon>
        <taxon>Chilopoda</taxon>
        <taxon>Pleurostigmophora</taxon>
        <taxon>Geophilomorpha</taxon>
        <taxon>Linotaeniidae</taxon>
        <taxon>Strigamia</taxon>
    </lineage>
</organism>
<dbReference type="InterPro" id="IPR048459">
    <property type="entry name" value="DNA2_Rift"/>
</dbReference>
<dbReference type="InterPro" id="IPR014808">
    <property type="entry name" value="DNA_replication_fac_Dna2_N"/>
</dbReference>
<evidence type="ECO:0000256" key="22">
    <source>
        <dbReference type="RuleBase" id="RU367041"/>
    </source>
</evidence>
<feature type="region of interest" description="Disordered" evidence="23">
    <location>
        <begin position="111"/>
        <end position="135"/>
    </location>
</feature>
<keyword evidence="4 22" id="KW-0004">4Fe-4S</keyword>
<dbReference type="eggNOG" id="KOG1805">
    <property type="taxonomic scope" value="Eukaryota"/>
</dbReference>
<accession>T1IXE8</accession>
<dbReference type="InterPro" id="IPR027417">
    <property type="entry name" value="P-loop_NTPase"/>
</dbReference>
<evidence type="ECO:0000256" key="18">
    <source>
        <dbReference type="ARBA" id="ARBA00023204"/>
    </source>
</evidence>
<evidence type="ECO:0000256" key="20">
    <source>
        <dbReference type="ARBA" id="ARBA00023268"/>
    </source>
</evidence>
<dbReference type="HOGENOM" id="CLU_001666_2_0_1"/>
<sequence>MKSSLKSKKPATTSAQPKISSYFQKTSLTTTSKRYSFTTADTTKNYKLTQLRNYSPENSSSLELSPNEIGPTPTQESIAKKVFNRESSVLSENNIKRRELKCRLFEDEKNSKTKSVKRHSGDSFSPNSKQPLKLSKQEEGIIPEEVIIIDEKEMMIEETQTSKSKFIHLQSLTVIEETQLGSSGRVVDETQFGNIDKLNFINLQSLNVIKETQLEQSKSVGETQFPGSDGLTSTDPESLTVIKETQLNVDNKVLQVVEETQIEESSKIELGSVKVIEETQLNDKLNKEKMNDLLSDDEFLQFFDNMSPFKLQNEIPCKPKIRIAPFLTGLGRHVVINIEKSSNEIVLSVRSEEDECVKTCKLKDFWVQTNVKLNDIVNILSTFDSNQVATIDNTNGLIIVNPDHLLSGTSVVSSLFCMRKSVLMEQFRGSDPANFIMVIGSLIHQIFQEALCKQAFTAQAIGVISKNILMHNSNLHAIYSAGSNETEVMEEIQKFIPQILLWFQQYVPNTKKSGDFIKVTDIYDIEENIWSPRYGVKGKIDVIPIELKTGRSSFSPEHEGQVILYSMMCSDRRSDPEGGLLVYLRDGKTKEVKAEHNQKRGLIQLRNELIHYIDQPVNENEIGVVHSLPETLNSNRLCSRCPYATVCCVYSSLDDRNILPSDHEMRVLIPEFAGHLSEAHKKYFMKWQHLLRLESSLSRKFSFINGIYCQTSDERQKKGLAFSQMKVERKDSISETSNGLFMMKFSKTSDAQSSLDNTDVEIGEMVIVSCEATKEFAIASGTVRDVKKTYVQVEIDKNLSLRPDFSSAVFRLDRYTSGNVTAIAAGSLIKLIDNNDMSAKLRRLIIDGERPQFIERLTDSVLIGKKILKKLNSSQTRAVIKSLTAQDYFLIKGMPGTGKTSTIVALVRLLDLLGYSVLLTSHTHSAVDNILIKLKNYGIDFLRLGKCSKIHPDIHPFAAEKLVQKLTTVKDLKEFYESKNIYATTCLGSNYTCLQRKRFDFCIIDEAAQVVQIACLGPLFYSNRFILIGDPLQLPPLVQNRMARKNGMDQSLFELLDSADSTIDLNIQYRMNKTIMSLANELVYNGRLKCGSDEIARSTIKLNNLTSKSKLFSTLLEDSVVFIDTDRIPAPELSDNLGIKNAVEAEIILQIVKLLKKDAFNMDEIGIISIYSAQVKNIRELLLQNNISTVEVNTVDQFQGRDKEVILVSFVRSTPNMNKLGEILFDFRRLNVAITRAKHKAILIGSISTLTNYPPVNKLIQIVKENTIHFEHSFHQDILY</sequence>
<protein>
    <recommendedName>
        <fullName evidence="22">DNA replication ATP-dependent helicase/nuclease</fullName>
        <ecNumber evidence="22">3.1.-.-</ecNumber>
        <ecNumber evidence="22">3.6.4.12</ecNumber>
    </recommendedName>
</protein>
<dbReference type="PhylomeDB" id="T1IXE8"/>
<dbReference type="GO" id="GO:0071932">
    <property type="term" value="P:replication fork reversal"/>
    <property type="evidence" value="ECO:0007669"/>
    <property type="project" value="TreeGrafter"/>
</dbReference>
<evidence type="ECO:0000259" key="26">
    <source>
        <dbReference type="Pfam" id="PF13087"/>
    </source>
</evidence>
<evidence type="ECO:0000259" key="27">
    <source>
        <dbReference type="Pfam" id="PF21123"/>
    </source>
</evidence>
<dbReference type="GO" id="GO:0005634">
    <property type="term" value="C:nucleus"/>
    <property type="evidence" value="ECO:0007669"/>
    <property type="project" value="UniProtKB-SubCell"/>
</dbReference>
<dbReference type="GO" id="GO:0003677">
    <property type="term" value="F:DNA binding"/>
    <property type="evidence" value="ECO:0007669"/>
    <property type="project" value="UniProtKB-UniRule"/>
</dbReference>
<evidence type="ECO:0000313" key="28">
    <source>
        <dbReference type="EnsemblMetazoa" id="SMAR005880-PA"/>
    </source>
</evidence>
<dbReference type="EC" id="3.6.4.12" evidence="22"/>
<dbReference type="GO" id="GO:0017116">
    <property type="term" value="F:single-stranded DNA helicase activity"/>
    <property type="evidence" value="ECO:0007669"/>
    <property type="project" value="UniProtKB-UniRule"/>
</dbReference>
<dbReference type="FunFam" id="3.40.50.300:FF:000721">
    <property type="entry name" value="DNA replication ATP-dependent helicase/nuclease DNA2"/>
    <property type="match status" value="1"/>
</dbReference>
<feature type="domain" description="DNA2/NAM7 helicase-like C-terminal" evidence="26">
    <location>
        <begin position="1048"/>
        <end position="1246"/>
    </location>
</feature>
<evidence type="ECO:0000256" key="1">
    <source>
        <dbReference type="ARBA" id="ARBA00001966"/>
    </source>
</evidence>
<dbReference type="AlphaFoldDB" id="T1IXE8"/>
<keyword evidence="5 22" id="KW-0235">DNA replication</keyword>
<keyword evidence="6 22" id="KW-0540">Nuclease</keyword>
<keyword evidence="9" id="KW-0255">Endonuclease</keyword>
<dbReference type="PANTHER" id="PTHR10887">
    <property type="entry name" value="DNA2/NAM7 HELICASE FAMILY"/>
    <property type="match status" value="1"/>
</dbReference>
<feature type="domain" description="DNA replication factor Dna2 N-terminal" evidence="24">
    <location>
        <begin position="352"/>
        <end position="542"/>
    </location>
</feature>
<reference evidence="29" key="1">
    <citation type="submission" date="2011-05" db="EMBL/GenBank/DDBJ databases">
        <authorList>
            <person name="Richards S.R."/>
            <person name="Qu J."/>
            <person name="Jiang H."/>
            <person name="Jhangiani S.N."/>
            <person name="Agravi P."/>
            <person name="Goodspeed R."/>
            <person name="Gross S."/>
            <person name="Mandapat C."/>
            <person name="Jackson L."/>
            <person name="Mathew T."/>
            <person name="Pu L."/>
            <person name="Thornton R."/>
            <person name="Saada N."/>
            <person name="Wilczek-Boney K.B."/>
            <person name="Lee S."/>
            <person name="Kovar C."/>
            <person name="Wu Y."/>
            <person name="Scherer S.E."/>
            <person name="Worley K.C."/>
            <person name="Muzny D.M."/>
            <person name="Gibbs R."/>
        </authorList>
    </citation>
    <scope>NUCLEOTIDE SEQUENCE</scope>
    <source>
        <strain evidence="29">Brora</strain>
    </source>
</reference>
<keyword evidence="20 22" id="KW-0511">Multifunctional enzyme</keyword>
<evidence type="ECO:0000256" key="6">
    <source>
        <dbReference type="ARBA" id="ARBA00022722"/>
    </source>
</evidence>
<feature type="domain" description="DNA2/NAM7 helicase helicase" evidence="25">
    <location>
        <begin position="870"/>
        <end position="967"/>
    </location>
</feature>
<evidence type="ECO:0000256" key="2">
    <source>
        <dbReference type="ARBA" id="ARBA00004173"/>
    </source>
</evidence>
<dbReference type="OMA" id="NYCEAAI"/>
<proteinExistence type="inferred from homology"/>
<dbReference type="GO" id="GO:0016887">
    <property type="term" value="F:ATP hydrolysis activity"/>
    <property type="evidence" value="ECO:0007669"/>
    <property type="project" value="RHEA"/>
</dbReference>
<dbReference type="GO" id="GO:0005524">
    <property type="term" value="F:ATP binding"/>
    <property type="evidence" value="ECO:0007669"/>
    <property type="project" value="UniProtKB-UniRule"/>
</dbReference>
<dbReference type="GO" id="GO:0033567">
    <property type="term" value="P:DNA replication, Okazaki fragment processing"/>
    <property type="evidence" value="ECO:0007669"/>
    <property type="project" value="UniProtKB-UniRule"/>
</dbReference>
<keyword evidence="18 22" id="KW-0234">DNA repair</keyword>